<evidence type="ECO:0000256" key="4">
    <source>
        <dbReference type="ARBA" id="ARBA00029440"/>
    </source>
</evidence>
<comment type="pathway">
    <text evidence="4">Amino-acid biosynthesis.</text>
</comment>
<dbReference type="InterPro" id="IPR044524">
    <property type="entry name" value="Isoase_HisA-like"/>
</dbReference>
<keyword evidence="7" id="KW-1185">Reference proteome</keyword>
<dbReference type="Gene3D" id="3.20.20.70">
    <property type="entry name" value="Aldolase class I"/>
    <property type="match status" value="1"/>
</dbReference>
<organism evidence="6 7">
    <name type="scientific">Methylocapsa polymorpha</name>
    <dbReference type="NCBI Taxonomy" id="3080828"/>
    <lineage>
        <taxon>Bacteria</taxon>
        <taxon>Pseudomonadati</taxon>
        <taxon>Pseudomonadota</taxon>
        <taxon>Alphaproteobacteria</taxon>
        <taxon>Hyphomicrobiales</taxon>
        <taxon>Beijerinckiaceae</taxon>
        <taxon>Methylocapsa</taxon>
    </lineage>
</organism>
<evidence type="ECO:0000256" key="1">
    <source>
        <dbReference type="ARBA" id="ARBA00009667"/>
    </source>
</evidence>
<dbReference type="PANTHER" id="PTHR43090:SF2">
    <property type="entry name" value="1-(5-PHOSPHORIBOSYL)-5-[(5-PHOSPHORIBOSYLAMINO)METHYLIDENEAMINO] IMIDAZOLE-4-CARBOXAMIDE ISOMERASE"/>
    <property type="match status" value="1"/>
</dbReference>
<dbReference type="EMBL" id="CP136862">
    <property type="protein sequence ID" value="WOJ88931.1"/>
    <property type="molecule type" value="Genomic_DNA"/>
</dbReference>
<comment type="similarity">
    <text evidence="1 5">Belongs to the HisA/HisF family.</text>
</comment>
<reference evidence="6 7" key="1">
    <citation type="submission" date="2023-10" db="EMBL/GenBank/DDBJ databases">
        <title>Novel methanotroph of the genus Methylocapsa from a subarctic wetland.</title>
        <authorList>
            <person name="Belova S.E."/>
            <person name="Oshkin I.Y."/>
            <person name="Miroshnikov K."/>
            <person name="Dedysh S.N."/>
        </authorList>
    </citation>
    <scope>NUCLEOTIDE SEQUENCE [LARGE SCALE GENOMIC DNA]</scope>
    <source>
        <strain evidence="6 7">RX1</strain>
    </source>
</reference>
<dbReference type="Pfam" id="PF00977">
    <property type="entry name" value="His_biosynth"/>
    <property type="match status" value="1"/>
</dbReference>
<dbReference type="InterPro" id="IPR013785">
    <property type="entry name" value="Aldolase_TIM"/>
</dbReference>
<protein>
    <submittedName>
        <fullName evidence="6">HisA/HisF-related TIM barrel protein</fullName>
    </submittedName>
</protein>
<accession>A0ABZ0HPV7</accession>
<dbReference type="SUPFAM" id="SSF51366">
    <property type="entry name" value="Ribulose-phoshate binding barrel"/>
    <property type="match status" value="1"/>
</dbReference>
<sequence length="233" mass="24481">MMEVIPVIDLKGGAVVRARLGRRDAYAPIVTPLASTSAPVDVVAGFLRLYPFRTIYAADLDAIESRGGHAQSLDALSEAFPSVTFWVDAGVNDSDKARSWLARHPRAHLVLGSETLRNIAPVEALGKEDRVLLSLDFRGEAFLGPEALCATPHLWPARVIVMALARVGGNAGPDMDRLAAIAACAPESMIYAAGGLRGSADLGRLTQAGVHGVLVASALHDGRLTSADLAAVE</sequence>
<dbReference type="PANTHER" id="PTHR43090">
    <property type="entry name" value="1-(5-PHOSPHORIBOSYL)-5-[(5-PHOSPHORIBOSYLAMINO)METHYLIDENEAMINO] IMIDAZOLE-4-CARBOXAMIDE ISOMERASE"/>
    <property type="match status" value="1"/>
</dbReference>
<dbReference type="Proteomes" id="UP001626536">
    <property type="component" value="Chromosome"/>
</dbReference>
<evidence type="ECO:0000256" key="2">
    <source>
        <dbReference type="ARBA" id="ARBA00022605"/>
    </source>
</evidence>
<evidence type="ECO:0000256" key="5">
    <source>
        <dbReference type="RuleBase" id="RU003657"/>
    </source>
</evidence>
<proteinExistence type="inferred from homology"/>
<dbReference type="InterPro" id="IPR011060">
    <property type="entry name" value="RibuloseP-bd_barrel"/>
</dbReference>
<dbReference type="InterPro" id="IPR006062">
    <property type="entry name" value="His_biosynth"/>
</dbReference>
<evidence type="ECO:0000256" key="3">
    <source>
        <dbReference type="ARBA" id="ARBA00023102"/>
    </source>
</evidence>
<name>A0ABZ0HPV7_9HYPH</name>
<keyword evidence="2 5" id="KW-0028">Amino-acid biosynthesis</keyword>
<evidence type="ECO:0000313" key="6">
    <source>
        <dbReference type="EMBL" id="WOJ88931.1"/>
    </source>
</evidence>
<gene>
    <name evidence="6" type="ORF">RZS28_14105</name>
</gene>
<dbReference type="CDD" id="cd04723">
    <property type="entry name" value="HisA_HisF"/>
    <property type="match status" value="1"/>
</dbReference>
<evidence type="ECO:0000313" key="7">
    <source>
        <dbReference type="Proteomes" id="UP001626536"/>
    </source>
</evidence>
<dbReference type="RefSeq" id="WP_407338369.1">
    <property type="nucleotide sequence ID" value="NZ_CP136862.1"/>
</dbReference>
<keyword evidence="3 5" id="KW-0368">Histidine biosynthesis</keyword>